<proteinExistence type="predicted"/>
<dbReference type="AlphaFoldDB" id="A0A922ALN3"/>
<dbReference type="GO" id="GO:0016787">
    <property type="term" value="F:hydrolase activity"/>
    <property type="evidence" value="ECO:0007669"/>
    <property type="project" value="UniProtKB-KW"/>
</dbReference>
<gene>
    <name evidence="4" type="ORF">I3842_14G123800</name>
</gene>
<name>A0A922ALN3_CARIL</name>
<comment type="caution">
    <text evidence="4">The sequence shown here is derived from an EMBL/GenBank/DDBJ whole genome shotgun (WGS) entry which is preliminary data.</text>
</comment>
<accession>A0A922ALN3</accession>
<dbReference type="PANTHER" id="PTHR22975:SF9">
    <property type="entry name" value="ECHINUS SPLICE FORM 3"/>
    <property type="match status" value="1"/>
</dbReference>
<reference evidence="4" key="1">
    <citation type="submission" date="2021-01" db="EMBL/GenBank/DDBJ databases">
        <authorList>
            <person name="Lovell J.T."/>
            <person name="Bentley N."/>
            <person name="Bhattarai G."/>
            <person name="Jenkins J.W."/>
            <person name="Sreedasyam A."/>
            <person name="Alarcon Y."/>
            <person name="Bock C."/>
            <person name="Boston L."/>
            <person name="Carlson J."/>
            <person name="Cervantes K."/>
            <person name="Clermont K."/>
            <person name="Krom N."/>
            <person name="Kubenka K."/>
            <person name="Mamidi S."/>
            <person name="Mattison C."/>
            <person name="Monteros M."/>
            <person name="Pisani C."/>
            <person name="Plott C."/>
            <person name="Rajasekar S."/>
            <person name="Rhein H.S."/>
            <person name="Rohla C."/>
            <person name="Song M."/>
            <person name="Hilaire R.S."/>
            <person name="Shu S."/>
            <person name="Wells L."/>
            <person name="Wang X."/>
            <person name="Webber J."/>
            <person name="Heerema R.J."/>
            <person name="Klein P."/>
            <person name="Conner P."/>
            <person name="Grauke L."/>
            <person name="Grimwood J."/>
            <person name="Schmutz J."/>
            <person name="Randall J.J."/>
        </authorList>
    </citation>
    <scope>NUCLEOTIDE SEQUENCE</scope>
    <source>
        <tissue evidence="4">Leaf</tissue>
    </source>
</reference>
<dbReference type="Proteomes" id="UP000811246">
    <property type="component" value="Chromosome 14"/>
</dbReference>
<dbReference type="Pfam" id="PF04780">
    <property type="entry name" value="DUF629"/>
    <property type="match status" value="1"/>
</dbReference>
<protein>
    <recommendedName>
        <fullName evidence="3">DUF629 domain-containing protein</fullName>
    </recommendedName>
</protein>
<evidence type="ECO:0000256" key="1">
    <source>
        <dbReference type="ARBA" id="ARBA00022786"/>
    </source>
</evidence>
<evidence type="ECO:0000259" key="3">
    <source>
        <dbReference type="Pfam" id="PF04780"/>
    </source>
</evidence>
<dbReference type="InterPro" id="IPR052398">
    <property type="entry name" value="Ubiquitin_hydrolase_53/54"/>
</dbReference>
<keyword evidence="2" id="KW-0378">Hydrolase</keyword>
<organism evidence="4 5">
    <name type="scientific">Carya illinoinensis</name>
    <name type="common">Pecan</name>
    <dbReference type="NCBI Taxonomy" id="32201"/>
    <lineage>
        <taxon>Eukaryota</taxon>
        <taxon>Viridiplantae</taxon>
        <taxon>Streptophyta</taxon>
        <taxon>Embryophyta</taxon>
        <taxon>Tracheophyta</taxon>
        <taxon>Spermatophyta</taxon>
        <taxon>Magnoliopsida</taxon>
        <taxon>eudicotyledons</taxon>
        <taxon>Gunneridae</taxon>
        <taxon>Pentapetalae</taxon>
        <taxon>rosids</taxon>
        <taxon>fabids</taxon>
        <taxon>Fagales</taxon>
        <taxon>Juglandaceae</taxon>
        <taxon>Carya</taxon>
    </lineage>
</organism>
<feature type="domain" description="DUF629" evidence="3">
    <location>
        <begin position="211"/>
        <end position="612"/>
    </location>
</feature>
<evidence type="ECO:0000256" key="2">
    <source>
        <dbReference type="ARBA" id="ARBA00022801"/>
    </source>
</evidence>
<evidence type="ECO:0000313" key="4">
    <source>
        <dbReference type="EMBL" id="KAG6679299.1"/>
    </source>
</evidence>
<dbReference type="InterPro" id="IPR006865">
    <property type="entry name" value="DUF629"/>
</dbReference>
<dbReference type="EMBL" id="CM031838">
    <property type="protein sequence ID" value="KAG6679299.1"/>
    <property type="molecule type" value="Genomic_DNA"/>
</dbReference>
<sequence length="701" mass="79075">MGPTQMTDFLDLPVVTMHSSEELDRRLRDVEESISQNPGCVLSHTTRSRIHSEFASRFKDHHNSYQPKLQHLDRASNSASIAALLAPMSPCLALLYATALFQIAEHTASALEYKAVIKECLRGLMISIPREPVEDKKAMEIDIARLQLESLVEASADKILSLGDMNWPGKRSELEVLERKKKEILEGFSVKRQPRGALKNVIPTDLEMMARVRTYWENTTSHEKRMEFFNIGIQELEAHLDKNNLKTAKQVLKEAIELAKETKKWKFWLCCCCGARSSEDKSNLEHITNVHLGGLSEYERDLLPQGLPREFVQMVESGDWGPVDSRAASKIVRNLSSTSHIGNRVLCKDNKRIEILNKIRSCLQLFMAIDCFAPHHLTMLQTLTTKMLQKRFRTLIPKEHVLYQTLQSILLLDASELQEVFRWLTNLGSACALRCLSENSWKIVSAQERTDFCSSLLLERFLGRVIDVTAGDITERSTSAEEVDAGAFVRWLCKEGPAIEDHLKAWTNLKETAKSSGMELFQILRTELKRIQRLCREKSAMLLIDEAIKNVQRICGEEIEKRERNPGYVSQNLDDLLFCRKTEILGQESDSASDGTRAETSTICSILAEADTDEAITVVINKQRVNMALKFCKHDALILATNAAMRNTEQKLGIVSAFDYGSILVILLKSFLQARILEQVDTDAAESSCPNVNNGGNAPNP</sequence>
<keyword evidence="1" id="KW-0833">Ubl conjugation pathway</keyword>
<evidence type="ECO:0000313" key="5">
    <source>
        <dbReference type="Proteomes" id="UP000811246"/>
    </source>
</evidence>
<dbReference type="PANTHER" id="PTHR22975">
    <property type="entry name" value="UBIQUITIN SPECIFIC PROTEINASE"/>
    <property type="match status" value="1"/>
</dbReference>